<keyword evidence="1" id="KW-0614">Plasmid</keyword>
<dbReference type="GO" id="GO:0016829">
    <property type="term" value="F:lyase activity"/>
    <property type="evidence" value="ECO:0007669"/>
    <property type="project" value="InterPro"/>
</dbReference>
<dbReference type="EMBL" id="CP007796">
    <property type="protein sequence ID" value="AIB15857.1"/>
    <property type="molecule type" value="Genomic_DNA"/>
</dbReference>
<proteinExistence type="predicted"/>
<dbReference type="AlphaFoldDB" id="A0A060DSU6"/>
<geneLocation type="plasmid" evidence="1 2">
    <name>AbAZ39_p3</name>
</geneLocation>
<gene>
    <name evidence="1" type="ORF">ABAZ39_28800</name>
</gene>
<dbReference type="InterPro" id="IPR010451">
    <property type="entry name" value="Acetoacetate_decarboxylase"/>
</dbReference>
<sequence>MTAPRYVSFAGHGEVSIAAPGVFTDSLATAFVVRSNPKNTQALVDKLLNAAPAGAVRYTVAGPVALCTFLSVGRCTSPTEPFGWIPYREASLWLPLIEHRPGHWPQLVLWMPYVFPDATIPLVCGREGWGFAKSLGRITLPEEGAEAPRFVCETTLFRTLSSDCEGVFAPLLTVEGGPWTPGSAWRSLEDLAADLGDALKALLRPGGLVEGVEVAVKAVESLLAGTVPVINLKQFRDAPDSELACYQALIDCPMHVDRFRGAWPMRGDWTLRVADYASHQVISDFGFAAGPDGSATVHVDFAMQIHMDFRANPGRVVWQAE</sequence>
<evidence type="ECO:0000313" key="2">
    <source>
        <dbReference type="Proteomes" id="UP000027186"/>
    </source>
</evidence>
<evidence type="ECO:0000313" key="1">
    <source>
        <dbReference type="EMBL" id="AIB15857.1"/>
    </source>
</evidence>
<dbReference type="RefSeq" id="WP_040137569.1">
    <property type="nucleotide sequence ID" value="NZ_CP007796.1"/>
</dbReference>
<dbReference type="KEGG" id="abq:ABAZ39_28800"/>
<dbReference type="InterPro" id="IPR023375">
    <property type="entry name" value="ADC_dom_sf"/>
</dbReference>
<dbReference type="Gene3D" id="2.40.400.10">
    <property type="entry name" value="Acetoacetate decarboxylase-like"/>
    <property type="match status" value="1"/>
</dbReference>
<name>A0A060DSU6_9PROT</name>
<organism evidence="1 2">
    <name type="scientific">Azospirillum argentinense</name>
    <dbReference type="NCBI Taxonomy" id="2970906"/>
    <lineage>
        <taxon>Bacteria</taxon>
        <taxon>Pseudomonadati</taxon>
        <taxon>Pseudomonadota</taxon>
        <taxon>Alphaproteobacteria</taxon>
        <taxon>Rhodospirillales</taxon>
        <taxon>Azospirillaceae</taxon>
        <taxon>Azospirillum</taxon>
    </lineage>
</organism>
<accession>A0A060DSU6</accession>
<evidence type="ECO:0008006" key="3">
    <source>
        <dbReference type="Google" id="ProtNLM"/>
    </source>
</evidence>
<reference evidence="1 2" key="1">
    <citation type="journal article" date="2014" name="Genome Announc.">
        <title>Complete Genome Sequence of the Model Rhizosphere Strain Azospirillum brasilense Az39, Successfully Applied in Agriculture.</title>
        <authorList>
            <person name="Rivera D."/>
            <person name="Revale S."/>
            <person name="Molina R."/>
            <person name="Gualpa J."/>
            <person name="Puente M."/>
            <person name="Maroniche G."/>
            <person name="Paris G."/>
            <person name="Baker D."/>
            <person name="Clavijo B."/>
            <person name="McLay K."/>
            <person name="Spaepen S."/>
            <person name="Perticari A."/>
            <person name="Vazquez M."/>
            <person name="Wisniewski-Dye F."/>
            <person name="Watkins C."/>
            <person name="Martinez-Abarca F."/>
            <person name="Vanderleyden J."/>
            <person name="Cassan F."/>
        </authorList>
    </citation>
    <scope>NUCLEOTIDE SEQUENCE [LARGE SCALE GENOMIC DNA]</scope>
    <source>
        <strain evidence="1 2">Az39</strain>
        <plasmid evidence="1">AbAZ39_p3</plasmid>
    </source>
</reference>
<dbReference type="SUPFAM" id="SSF160104">
    <property type="entry name" value="Acetoacetate decarboxylase-like"/>
    <property type="match status" value="1"/>
</dbReference>
<dbReference type="Pfam" id="PF06314">
    <property type="entry name" value="ADC"/>
    <property type="match status" value="1"/>
</dbReference>
<protein>
    <recommendedName>
        <fullName evidence="3">Acetoacetate decarboxylase</fullName>
    </recommendedName>
</protein>
<dbReference type="Proteomes" id="UP000027186">
    <property type="component" value="Plasmid AbAZ39_p3"/>
</dbReference>